<evidence type="ECO:0000313" key="2">
    <source>
        <dbReference type="Proteomes" id="UP000054564"/>
    </source>
</evidence>
<dbReference type="EMBL" id="AJIL01000443">
    <property type="protein sequence ID" value="KNE89215.1"/>
    <property type="molecule type" value="Genomic_DNA"/>
</dbReference>
<dbReference type="Proteomes" id="UP000054564">
    <property type="component" value="Unassembled WGS sequence"/>
</dbReference>
<proteinExistence type="predicted"/>
<accession>A0A0L0UQF7</accession>
<gene>
    <name evidence="1" type="ORF">PSTG_17328</name>
</gene>
<sequence>MLDILNLQTAITAHNYLDQIDTIEKDLGKAAGATETLHAFKAFTSIEERAFTLLGKREQYLNQLKNTNPQVALSSRKFYVDHILETGLLPGNLIDIADGIIRGKPEYINGLDSEFYKLRSHLREEEKGEIDSLVQLSSDDEKFRYEGKLVKILRILTKADARAEFDIETGKSVTRFLDVLGLGLGLHMGPTGTDRDFSGEIFT</sequence>
<dbReference type="AlphaFoldDB" id="A0A0L0UQF7"/>
<protein>
    <submittedName>
        <fullName evidence="1">Uncharacterized protein</fullName>
    </submittedName>
</protein>
<name>A0A0L0UQF7_9BASI</name>
<keyword evidence="2" id="KW-1185">Reference proteome</keyword>
<evidence type="ECO:0000313" key="1">
    <source>
        <dbReference type="EMBL" id="KNE89215.1"/>
    </source>
</evidence>
<organism evidence="1 2">
    <name type="scientific">Puccinia striiformis f. sp. tritici PST-78</name>
    <dbReference type="NCBI Taxonomy" id="1165861"/>
    <lineage>
        <taxon>Eukaryota</taxon>
        <taxon>Fungi</taxon>
        <taxon>Dikarya</taxon>
        <taxon>Basidiomycota</taxon>
        <taxon>Pucciniomycotina</taxon>
        <taxon>Pucciniomycetes</taxon>
        <taxon>Pucciniales</taxon>
        <taxon>Pucciniaceae</taxon>
        <taxon>Puccinia</taxon>
    </lineage>
</organism>
<comment type="caution">
    <text evidence="1">The sequence shown here is derived from an EMBL/GenBank/DDBJ whole genome shotgun (WGS) entry which is preliminary data.</text>
</comment>
<reference evidence="2" key="1">
    <citation type="submission" date="2014-03" db="EMBL/GenBank/DDBJ databases">
        <title>The Genome Sequence of Puccinia striiformis f. sp. tritici PST-78.</title>
        <authorList>
            <consortium name="The Broad Institute Genome Sequencing Platform"/>
            <person name="Cuomo C."/>
            <person name="Hulbert S."/>
            <person name="Chen X."/>
            <person name="Walker B."/>
            <person name="Young S.K."/>
            <person name="Zeng Q."/>
            <person name="Gargeya S."/>
            <person name="Fitzgerald M."/>
            <person name="Haas B."/>
            <person name="Abouelleil A."/>
            <person name="Alvarado L."/>
            <person name="Arachchi H.M."/>
            <person name="Berlin A.M."/>
            <person name="Chapman S.B."/>
            <person name="Goldberg J."/>
            <person name="Griggs A."/>
            <person name="Gujja S."/>
            <person name="Hansen M."/>
            <person name="Howarth C."/>
            <person name="Imamovic A."/>
            <person name="Larimer J."/>
            <person name="McCowan C."/>
            <person name="Montmayeur A."/>
            <person name="Murphy C."/>
            <person name="Neiman D."/>
            <person name="Pearson M."/>
            <person name="Priest M."/>
            <person name="Roberts A."/>
            <person name="Saif S."/>
            <person name="Shea T."/>
            <person name="Sisk P."/>
            <person name="Sykes S."/>
            <person name="Wortman J."/>
            <person name="Nusbaum C."/>
            <person name="Birren B."/>
        </authorList>
    </citation>
    <scope>NUCLEOTIDE SEQUENCE [LARGE SCALE GENOMIC DNA]</scope>
    <source>
        <strain evidence="2">race PST-78</strain>
    </source>
</reference>